<gene>
    <name evidence="1" type="ORF">AWJ07_03785</name>
</gene>
<dbReference type="SUPFAM" id="SSF159238">
    <property type="entry name" value="SO1590-like"/>
    <property type="match status" value="1"/>
</dbReference>
<protein>
    <recommendedName>
        <fullName evidence="3">DUF3224 domain-containing protein</fullName>
    </recommendedName>
</protein>
<reference evidence="1 2" key="1">
    <citation type="submission" date="2016-01" db="EMBL/GenBank/DDBJ databases">
        <title>Draft genome of the antarctic isolate Shewanella frigidimarina Ag06-30.</title>
        <authorList>
            <person name="Parmeciano Di Noto G."/>
            <person name="Vazquez S."/>
            <person name="Mac Cormack W."/>
            <person name="Iriarte A."/>
            <person name="Quiroga C."/>
        </authorList>
    </citation>
    <scope>NUCLEOTIDE SEQUENCE [LARGE SCALE GENOMIC DNA]</scope>
    <source>
        <strain evidence="1 2">Ag06-30</strain>
    </source>
</reference>
<evidence type="ECO:0008006" key="3">
    <source>
        <dbReference type="Google" id="ProtNLM"/>
    </source>
</evidence>
<dbReference type="InterPro" id="IPR023159">
    <property type="entry name" value="SO1590-like_sf"/>
</dbReference>
<dbReference type="Gene3D" id="2.40.350.10">
    <property type="entry name" value="SO1590-like"/>
    <property type="match status" value="1"/>
</dbReference>
<dbReference type="Pfam" id="PF11528">
    <property type="entry name" value="DUF3224"/>
    <property type="match status" value="1"/>
</dbReference>
<evidence type="ECO:0000313" key="1">
    <source>
        <dbReference type="EMBL" id="KVX03677.1"/>
    </source>
</evidence>
<proteinExistence type="predicted"/>
<dbReference type="RefSeq" id="WP_059744423.1">
    <property type="nucleotide sequence ID" value="NZ_LRDC01000001.1"/>
</dbReference>
<comment type="caution">
    <text evidence="1">The sequence shown here is derived from an EMBL/GenBank/DDBJ whole genome shotgun (WGS) entry which is preliminary data.</text>
</comment>
<evidence type="ECO:0000313" key="2">
    <source>
        <dbReference type="Proteomes" id="UP000055702"/>
    </source>
</evidence>
<sequence length="133" mass="14594">MTKIVLKGVFQITAWNESAYAEHDNNNKQTIAEVTQTYSGDINGSAQIRYVMSYQNGEAAVFVGMEHLTINTPEISGTIVLQHNGLFSQGVAQSQFNVIADSGTDNLKQFIGHGEFTSTKNGQADYLITLHHD</sequence>
<organism evidence="1">
    <name type="scientific">Shewanella frigidimarina</name>
    <dbReference type="NCBI Taxonomy" id="56812"/>
    <lineage>
        <taxon>Bacteria</taxon>
        <taxon>Pseudomonadati</taxon>
        <taxon>Pseudomonadota</taxon>
        <taxon>Gammaproteobacteria</taxon>
        <taxon>Alteromonadales</taxon>
        <taxon>Shewanellaceae</taxon>
        <taxon>Shewanella</taxon>
    </lineage>
</organism>
<dbReference type="Proteomes" id="UP000055702">
    <property type="component" value="Unassembled WGS sequence"/>
</dbReference>
<dbReference type="EMBL" id="LRDC01000001">
    <property type="protein sequence ID" value="KVX03677.1"/>
    <property type="molecule type" value="Genomic_DNA"/>
</dbReference>
<dbReference type="InterPro" id="IPR021607">
    <property type="entry name" value="DUF3224"/>
</dbReference>
<name>A0A106C3R1_SHEFR</name>
<accession>A0A106C3R1</accession>
<dbReference type="AlphaFoldDB" id="A0A106C3R1"/>